<name>A0A9C7LBL4_9BACI</name>
<accession>A0A9C7LBL4</accession>
<protein>
    <submittedName>
        <fullName evidence="1">Heme-degrading monooxygenase HmoB</fullName>
        <ecNumber evidence="1">1.14.14.18</ecNumber>
    </submittedName>
</protein>
<dbReference type="Proteomes" id="UP000789845">
    <property type="component" value="Unassembled WGS sequence"/>
</dbReference>
<dbReference type="AlphaFoldDB" id="A0A9C7LBL4"/>
<dbReference type="Gene3D" id="3.30.70.100">
    <property type="match status" value="1"/>
</dbReference>
<dbReference type="InterPro" id="IPR011008">
    <property type="entry name" value="Dimeric_a/b-barrel"/>
</dbReference>
<sequence>MYIYITTGTYEFLRIIKEKHPNDSFLLMENMEHALLLHETNGVTVFKTSRNYEVFESNGPIPEKGFVALNHVPITEEGKPLFEHHIKKLLGLGMNSIRMLRPLKSNVYIILTIWENELAFKTWQMTKTYNEAFSMDKSNLGVTTTANLFSSNPYISTYFIKE</sequence>
<keyword evidence="2" id="KW-1185">Reference proteome</keyword>
<dbReference type="GO" id="GO:0004392">
    <property type="term" value="F:heme oxygenase (decyclizing) activity"/>
    <property type="evidence" value="ECO:0007669"/>
    <property type="project" value="UniProtKB-EC"/>
</dbReference>
<dbReference type="PANTHER" id="PTHR34474:SF2">
    <property type="entry name" value="SIGNAL TRANSDUCTION PROTEIN TRAP"/>
    <property type="match status" value="1"/>
</dbReference>
<dbReference type="RefSeq" id="WP_230497502.1">
    <property type="nucleotide sequence ID" value="NZ_CAKJTG010000017.1"/>
</dbReference>
<gene>
    <name evidence="1" type="primary">hmoB</name>
    <name evidence="1" type="ORF">NEOCIP111885_03009</name>
</gene>
<dbReference type="PANTHER" id="PTHR34474">
    <property type="entry name" value="SIGNAL TRANSDUCTION PROTEIN TRAP"/>
    <property type="match status" value="1"/>
</dbReference>
<organism evidence="1 2">
    <name type="scientific">Pseudoneobacillus rhizosphaerae</name>
    <dbReference type="NCBI Taxonomy" id="2880968"/>
    <lineage>
        <taxon>Bacteria</taxon>
        <taxon>Bacillati</taxon>
        <taxon>Bacillota</taxon>
        <taxon>Bacilli</taxon>
        <taxon>Bacillales</taxon>
        <taxon>Bacillaceae</taxon>
        <taxon>Pseudoneobacillus</taxon>
    </lineage>
</organism>
<dbReference type="EMBL" id="CAKJTG010000017">
    <property type="protein sequence ID" value="CAG9609267.1"/>
    <property type="molecule type" value="Genomic_DNA"/>
</dbReference>
<dbReference type="SUPFAM" id="SSF54909">
    <property type="entry name" value="Dimeric alpha+beta barrel"/>
    <property type="match status" value="1"/>
</dbReference>
<comment type="caution">
    <text evidence="1">The sequence shown here is derived from an EMBL/GenBank/DDBJ whole genome shotgun (WGS) entry which is preliminary data.</text>
</comment>
<evidence type="ECO:0000313" key="1">
    <source>
        <dbReference type="EMBL" id="CAG9609267.1"/>
    </source>
</evidence>
<dbReference type="InterPro" id="IPR050404">
    <property type="entry name" value="Heme-degrading_MO"/>
</dbReference>
<proteinExistence type="predicted"/>
<keyword evidence="1" id="KW-0503">Monooxygenase</keyword>
<dbReference type="EC" id="1.14.14.18" evidence="1"/>
<reference evidence="1" key="1">
    <citation type="submission" date="2021-10" db="EMBL/GenBank/DDBJ databases">
        <authorList>
            <person name="Criscuolo A."/>
        </authorList>
    </citation>
    <scope>NUCLEOTIDE SEQUENCE</scope>
    <source>
        <strain evidence="1">CIP111885</strain>
    </source>
</reference>
<keyword evidence="1" id="KW-0560">Oxidoreductase</keyword>
<evidence type="ECO:0000313" key="2">
    <source>
        <dbReference type="Proteomes" id="UP000789845"/>
    </source>
</evidence>